<dbReference type="EMBL" id="FNFC01000001">
    <property type="protein sequence ID" value="SDJ26276.1"/>
    <property type="molecule type" value="Genomic_DNA"/>
</dbReference>
<dbReference type="Gene3D" id="3.40.1390.10">
    <property type="entry name" value="MurE/MurF, N-terminal domain"/>
    <property type="match status" value="1"/>
</dbReference>
<evidence type="ECO:0000313" key="1">
    <source>
        <dbReference type="EMBL" id="SDJ26276.1"/>
    </source>
</evidence>
<proteinExistence type="predicted"/>
<dbReference type="Proteomes" id="UP000198856">
    <property type="component" value="Unassembled WGS sequence"/>
</dbReference>
<sequence length="315" mass="33279">MSGRAYSIADVTGVIESDFDVISSETDVTIDNVDSIYTASKGDLTFCSKTGSQARELLDETESGLVVTFFENREACEEIDDKSFVLVARPKLEFGRCVKALFGRPAPTGVDDSAKIAEGCDIGEDVYVGPNAVIDDDVTVGDGTHVGANARIYHGTRIRENVKIYPGAVIGGDGFSFDINEQGDIEPFPQMGTVTIEDGVVIGPNTTVMRATLESTVIREDARINGQVQVGHNVEIGRQCVVNPQSIVSGSVTLKQCCWISPGVSIKQHTVVGERALVGLGAVVTEDVEDGAIVVGVPAKPVNASHGGIPLPTPE</sequence>
<dbReference type="AlphaFoldDB" id="A0A1G8SAL8"/>
<name>A0A1G8SAL8_9EURY</name>
<dbReference type="SUPFAM" id="SSF51161">
    <property type="entry name" value="Trimeric LpxA-like enzymes"/>
    <property type="match status" value="1"/>
</dbReference>
<dbReference type="InterPro" id="IPR050179">
    <property type="entry name" value="Trans_hexapeptide_repeat"/>
</dbReference>
<keyword evidence="1" id="KW-0808">Transferase</keyword>
<dbReference type="InterPro" id="IPR001451">
    <property type="entry name" value="Hexapep"/>
</dbReference>
<dbReference type="GO" id="GO:0009245">
    <property type="term" value="P:lipid A biosynthetic process"/>
    <property type="evidence" value="ECO:0007669"/>
    <property type="project" value="InterPro"/>
</dbReference>
<dbReference type="InterPro" id="IPR007691">
    <property type="entry name" value="LpxD"/>
</dbReference>
<keyword evidence="1" id="KW-0012">Acyltransferase</keyword>
<protein>
    <submittedName>
        <fullName evidence="1">UDP-3-O-[3-hydroxymyristoyl] glucosamine N-acyltransferase</fullName>
    </submittedName>
</protein>
<accession>A0A1G8SAL8</accession>
<dbReference type="PANTHER" id="PTHR43300">
    <property type="entry name" value="ACETYLTRANSFERASE"/>
    <property type="match status" value="1"/>
</dbReference>
<evidence type="ECO:0000313" key="2">
    <source>
        <dbReference type="Proteomes" id="UP000198856"/>
    </source>
</evidence>
<keyword evidence="2" id="KW-1185">Reference proteome</keyword>
<dbReference type="Pfam" id="PF00132">
    <property type="entry name" value="Hexapep"/>
    <property type="match status" value="1"/>
</dbReference>
<organism evidence="1 2">
    <name type="scientific">Halovenus aranensis</name>
    <dbReference type="NCBI Taxonomy" id="890420"/>
    <lineage>
        <taxon>Archaea</taxon>
        <taxon>Methanobacteriati</taxon>
        <taxon>Methanobacteriota</taxon>
        <taxon>Stenosarchaea group</taxon>
        <taxon>Halobacteria</taxon>
        <taxon>Halobacteriales</taxon>
        <taxon>Haloarculaceae</taxon>
        <taxon>Halovenus</taxon>
    </lineage>
</organism>
<dbReference type="InterPro" id="IPR011004">
    <property type="entry name" value="Trimer_LpxA-like_sf"/>
</dbReference>
<dbReference type="STRING" id="890420.SAMN05216226_101383"/>
<dbReference type="OrthoDB" id="1475at2157"/>
<dbReference type="GO" id="GO:0016410">
    <property type="term" value="F:N-acyltransferase activity"/>
    <property type="evidence" value="ECO:0007669"/>
    <property type="project" value="InterPro"/>
</dbReference>
<dbReference type="Gene3D" id="2.160.10.10">
    <property type="entry name" value="Hexapeptide repeat proteins"/>
    <property type="match status" value="1"/>
</dbReference>
<dbReference type="CDD" id="cd03352">
    <property type="entry name" value="LbH_LpxD"/>
    <property type="match status" value="1"/>
</dbReference>
<reference evidence="1 2" key="1">
    <citation type="submission" date="2016-10" db="EMBL/GenBank/DDBJ databases">
        <authorList>
            <person name="de Groot N.N."/>
        </authorList>
    </citation>
    <scope>NUCLEOTIDE SEQUENCE [LARGE SCALE GENOMIC DNA]</scope>
    <source>
        <strain evidence="1 2">IBRC-M10015</strain>
    </source>
</reference>
<dbReference type="RefSeq" id="WP_092698834.1">
    <property type="nucleotide sequence ID" value="NZ_FNFC01000001.1"/>
</dbReference>
<gene>
    <name evidence="1" type="ORF">SAMN05216226_101383</name>
</gene>
<dbReference type="GO" id="GO:0016020">
    <property type="term" value="C:membrane"/>
    <property type="evidence" value="ECO:0007669"/>
    <property type="project" value="GOC"/>
</dbReference>